<gene>
    <name evidence="4" type="primary">RHO1_1</name>
    <name evidence="4" type="ORF">V5O48_005641</name>
</gene>
<sequence>MTTEEKADFKKTILLVGNSGCGKTSLVNIFLHGTFSGEHERSKPCAHPSMSVASNNGIKAIDPKSLEEGRQQKGELGKDEPDLHRCYELGGKEIDFTLRDTNGSEDEQVFDALVHEAHVVFVCFAIDDHGSLHDARFKWLLRIQQAGASTPIVLVGCKQDLRKEPKVVERLQLKNLRPISKDEGVITAWRMKPQAKFYAECSSKDCEGVSDVFASAAKLTIPELRTRTWRGRWIERADAWKAWSDKWGRTITVIYIIVLFGGLFLWKRHKEKQVEQE</sequence>
<feature type="transmembrane region" description="Helical" evidence="3">
    <location>
        <begin position="247"/>
        <end position="266"/>
    </location>
</feature>
<evidence type="ECO:0000313" key="4">
    <source>
        <dbReference type="EMBL" id="KAL0576343.1"/>
    </source>
</evidence>
<name>A0ABR3FLX2_9AGAR</name>
<dbReference type="Gene3D" id="3.40.50.300">
    <property type="entry name" value="P-loop containing nucleotide triphosphate hydrolases"/>
    <property type="match status" value="1"/>
</dbReference>
<dbReference type="PROSITE" id="PS51419">
    <property type="entry name" value="RAB"/>
    <property type="match status" value="1"/>
</dbReference>
<protein>
    <submittedName>
        <fullName evidence="4">GTP-binding protein Rho1</fullName>
    </submittedName>
</protein>
<keyword evidence="5" id="KW-1185">Reference proteome</keyword>
<dbReference type="PRINTS" id="PR00449">
    <property type="entry name" value="RASTRNSFRMNG"/>
</dbReference>
<dbReference type="EMBL" id="JBAHYK010000229">
    <property type="protein sequence ID" value="KAL0576343.1"/>
    <property type="molecule type" value="Genomic_DNA"/>
</dbReference>
<evidence type="ECO:0000256" key="2">
    <source>
        <dbReference type="ARBA" id="ARBA00023134"/>
    </source>
</evidence>
<reference evidence="4 5" key="1">
    <citation type="submission" date="2024-02" db="EMBL/GenBank/DDBJ databases">
        <title>A draft genome for the cacao thread blight pathogen Marasmius crinis-equi.</title>
        <authorList>
            <person name="Cohen S.P."/>
            <person name="Baruah I.K."/>
            <person name="Amoako-Attah I."/>
            <person name="Bukari Y."/>
            <person name="Meinhardt L.W."/>
            <person name="Bailey B.A."/>
        </authorList>
    </citation>
    <scope>NUCLEOTIDE SEQUENCE [LARGE SCALE GENOMIC DNA]</scope>
    <source>
        <strain evidence="4 5">GH-76</strain>
    </source>
</reference>
<proteinExistence type="predicted"/>
<evidence type="ECO:0000313" key="5">
    <source>
        <dbReference type="Proteomes" id="UP001465976"/>
    </source>
</evidence>
<dbReference type="InterPro" id="IPR027417">
    <property type="entry name" value="P-loop_NTPase"/>
</dbReference>
<keyword evidence="3" id="KW-1133">Transmembrane helix</keyword>
<dbReference type="Pfam" id="PF00071">
    <property type="entry name" value="Ras"/>
    <property type="match status" value="1"/>
</dbReference>
<keyword evidence="2" id="KW-0342">GTP-binding</keyword>
<dbReference type="Proteomes" id="UP001465976">
    <property type="component" value="Unassembled WGS sequence"/>
</dbReference>
<evidence type="ECO:0000256" key="3">
    <source>
        <dbReference type="SAM" id="Phobius"/>
    </source>
</evidence>
<dbReference type="PROSITE" id="PS51420">
    <property type="entry name" value="RHO"/>
    <property type="match status" value="1"/>
</dbReference>
<dbReference type="PANTHER" id="PTHR24072">
    <property type="entry name" value="RHO FAMILY GTPASE"/>
    <property type="match status" value="1"/>
</dbReference>
<dbReference type="InterPro" id="IPR001806">
    <property type="entry name" value="Small_GTPase"/>
</dbReference>
<evidence type="ECO:0000256" key="1">
    <source>
        <dbReference type="ARBA" id="ARBA00022741"/>
    </source>
</evidence>
<keyword evidence="1" id="KW-0547">Nucleotide-binding</keyword>
<dbReference type="SUPFAM" id="SSF52540">
    <property type="entry name" value="P-loop containing nucleoside triphosphate hydrolases"/>
    <property type="match status" value="1"/>
</dbReference>
<keyword evidence="3" id="KW-0472">Membrane</keyword>
<keyword evidence="3" id="KW-0812">Transmembrane</keyword>
<organism evidence="4 5">
    <name type="scientific">Marasmius crinis-equi</name>
    <dbReference type="NCBI Taxonomy" id="585013"/>
    <lineage>
        <taxon>Eukaryota</taxon>
        <taxon>Fungi</taxon>
        <taxon>Dikarya</taxon>
        <taxon>Basidiomycota</taxon>
        <taxon>Agaricomycotina</taxon>
        <taxon>Agaricomycetes</taxon>
        <taxon>Agaricomycetidae</taxon>
        <taxon>Agaricales</taxon>
        <taxon>Marasmiineae</taxon>
        <taxon>Marasmiaceae</taxon>
        <taxon>Marasmius</taxon>
    </lineage>
</organism>
<comment type="caution">
    <text evidence="4">The sequence shown here is derived from an EMBL/GenBank/DDBJ whole genome shotgun (WGS) entry which is preliminary data.</text>
</comment>
<dbReference type="InterPro" id="IPR003578">
    <property type="entry name" value="Small_GTPase_Rho"/>
</dbReference>
<dbReference type="SMART" id="SM00175">
    <property type="entry name" value="RAB"/>
    <property type="match status" value="1"/>
</dbReference>
<accession>A0ABR3FLX2</accession>
<dbReference type="SMART" id="SM00174">
    <property type="entry name" value="RHO"/>
    <property type="match status" value="1"/>
</dbReference>